<evidence type="ECO:0000259" key="7">
    <source>
        <dbReference type="Pfam" id="PF18265"/>
    </source>
</evidence>
<name>A0A6H0XS54_9PEZI</name>
<organism evidence="8 9">
    <name type="scientific">Peltaster fructicola</name>
    <dbReference type="NCBI Taxonomy" id="286661"/>
    <lineage>
        <taxon>Eukaryota</taxon>
        <taxon>Fungi</taxon>
        <taxon>Dikarya</taxon>
        <taxon>Ascomycota</taxon>
        <taxon>Pezizomycotina</taxon>
        <taxon>Dothideomycetes</taxon>
        <taxon>Dothideomycetes incertae sedis</taxon>
        <taxon>Peltaster</taxon>
    </lineage>
</organism>
<dbReference type="EMBL" id="CP051140">
    <property type="protein sequence ID" value="QIW97542.1"/>
    <property type="molecule type" value="Genomic_DNA"/>
</dbReference>
<evidence type="ECO:0000256" key="2">
    <source>
        <dbReference type="ARBA" id="ARBA00023186"/>
    </source>
</evidence>
<feature type="compositionally biased region" description="Low complexity" evidence="5">
    <location>
        <begin position="111"/>
        <end position="130"/>
    </location>
</feature>
<dbReference type="OrthoDB" id="72325at2759"/>
<dbReference type="FunFam" id="2.30.42.10:FF:000107">
    <property type="entry name" value="26S proteasome non-ATPase regulatory subunit 9"/>
    <property type="match status" value="1"/>
</dbReference>
<evidence type="ECO:0000313" key="8">
    <source>
        <dbReference type="EMBL" id="QIW97542.1"/>
    </source>
</evidence>
<dbReference type="SUPFAM" id="SSF50156">
    <property type="entry name" value="PDZ domain-like"/>
    <property type="match status" value="1"/>
</dbReference>
<dbReference type="InterPro" id="IPR040815">
    <property type="entry name" value="Nas2_N"/>
</dbReference>
<evidence type="ECO:0000256" key="1">
    <source>
        <dbReference type="ARBA" id="ARBA00005256"/>
    </source>
</evidence>
<feature type="domain" description="PDZ" evidence="6">
    <location>
        <begin position="142"/>
        <end position="197"/>
    </location>
</feature>
<gene>
    <name evidence="8" type="ORF">AMS68_003060</name>
</gene>
<dbReference type="InterPro" id="IPR035269">
    <property type="entry name" value="PSMD9"/>
</dbReference>
<dbReference type="AlphaFoldDB" id="A0A6H0XS54"/>
<dbReference type="Pfam" id="PF18265">
    <property type="entry name" value="Nas2_N"/>
    <property type="match status" value="1"/>
</dbReference>
<dbReference type="Proteomes" id="UP000503462">
    <property type="component" value="Chromosome 2"/>
</dbReference>
<dbReference type="Gene3D" id="6.10.140.1710">
    <property type="match status" value="1"/>
</dbReference>
<dbReference type="GO" id="GO:0005634">
    <property type="term" value="C:nucleus"/>
    <property type="evidence" value="ECO:0007669"/>
    <property type="project" value="TreeGrafter"/>
</dbReference>
<dbReference type="PANTHER" id="PTHR12651:SF1">
    <property type="entry name" value="26S PROTEASOME NON-ATPASE REGULATORY SUBUNIT 9"/>
    <property type="match status" value="1"/>
</dbReference>
<dbReference type="GO" id="GO:0005737">
    <property type="term" value="C:cytoplasm"/>
    <property type="evidence" value="ECO:0007669"/>
    <property type="project" value="TreeGrafter"/>
</dbReference>
<feature type="region of interest" description="Disordered" evidence="5">
    <location>
        <begin position="1"/>
        <end position="24"/>
    </location>
</feature>
<keyword evidence="2" id="KW-0143">Chaperone</keyword>
<dbReference type="InterPro" id="IPR041489">
    <property type="entry name" value="PDZ_6"/>
</dbReference>
<dbReference type="Pfam" id="PF17820">
    <property type="entry name" value="PDZ_6"/>
    <property type="match status" value="1"/>
</dbReference>
<dbReference type="GO" id="GO:0070682">
    <property type="term" value="P:proteasome regulatory particle assembly"/>
    <property type="evidence" value="ECO:0007669"/>
    <property type="project" value="InterPro"/>
</dbReference>
<feature type="coiled-coil region" evidence="4">
    <location>
        <begin position="76"/>
        <end position="103"/>
    </location>
</feature>
<feature type="compositionally biased region" description="Polar residues" evidence="5">
    <location>
        <begin position="11"/>
        <end position="21"/>
    </location>
</feature>
<keyword evidence="9" id="KW-1185">Reference proteome</keyword>
<comment type="similarity">
    <text evidence="1">Belongs to the proteasome subunit p27 family.</text>
</comment>
<reference evidence="8 9" key="1">
    <citation type="journal article" date="2016" name="Sci. Rep.">
        <title>Peltaster fructicola genome reveals evolution from an invasive phytopathogen to an ectophytic parasite.</title>
        <authorList>
            <person name="Xu C."/>
            <person name="Chen H."/>
            <person name="Gleason M.L."/>
            <person name="Xu J.R."/>
            <person name="Liu H."/>
            <person name="Zhang R."/>
            <person name="Sun G."/>
        </authorList>
    </citation>
    <scope>NUCLEOTIDE SEQUENCE [LARGE SCALE GENOMIC DNA]</scope>
    <source>
        <strain evidence="8 9">LNHT1506</strain>
    </source>
</reference>
<protein>
    <recommendedName>
        <fullName evidence="3">Probable 26S proteasome regulatory subunit p27</fullName>
    </recommendedName>
</protein>
<dbReference type="Gene3D" id="2.30.42.10">
    <property type="match status" value="1"/>
</dbReference>
<feature type="domain" description="Nas2 N-terminal" evidence="7">
    <location>
        <begin position="28"/>
        <end position="105"/>
    </location>
</feature>
<evidence type="ECO:0000313" key="9">
    <source>
        <dbReference type="Proteomes" id="UP000503462"/>
    </source>
</evidence>
<evidence type="ECO:0000256" key="5">
    <source>
        <dbReference type="SAM" id="MobiDB-lite"/>
    </source>
</evidence>
<dbReference type="InterPro" id="IPR036034">
    <property type="entry name" value="PDZ_sf"/>
</dbReference>
<keyword evidence="4" id="KW-0175">Coiled coil</keyword>
<proteinExistence type="inferred from homology"/>
<accession>A0A6H0XS54</accession>
<evidence type="ECO:0000256" key="4">
    <source>
        <dbReference type="SAM" id="Coils"/>
    </source>
</evidence>
<evidence type="ECO:0000259" key="6">
    <source>
        <dbReference type="Pfam" id="PF17820"/>
    </source>
</evidence>
<feature type="region of interest" description="Disordered" evidence="5">
    <location>
        <begin position="106"/>
        <end position="136"/>
    </location>
</feature>
<dbReference type="PANTHER" id="PTHR12651">
    <property type="entry name" value="26S PROTEASOME NON-ATPASE REGULATORY SUBUNIT 9"/>
    <property type="match status" value="1"/>
</dbReference>
<sequence>MDNLHAPTVPSGPSSSHSTNGHAEKKSLQELIISKENLEAQLSALGAVLDSHGVNMSTSLTSFDGYPRADIDVAQIRTTRAQIIRLKNDHKALMKELEDAVHEGFANNSKSTTSTPAPPAVSSSQQATPQPTGPIEAPFAKVNTVVTGSPADEAGLKAGDRVTRFGFVDWTNHERLTKVAEVVRQNKDRAILVRVTRETTSLQLRLTPRDSWGGRGMLGCHLLPL</sequence>
<evidence type="ECO:0000256" key="3">
    <source>
        <dbReference type="ARBA" id="ARBA00068021"/>
    </source>
</evidence>